<organism evidence="2 3">
    <name type="scientific">Geodia barretti</name>
    <name type="common">Barrett's horny sponge</name>
    <dbReference type="NCBI Taxonomy" id="519541"/>
    <lineage>
        <taxon>Eukaryota</taxon>
        <taxon>Metazoa</taxon>
        <taxon>Porifera</taxon>
        <taxon>Demospongiae</taxon>
        <taxon>Heteroscleromorpha</taxon>
        <taxon>Tetractinellida</taxon>
        <taxon>Astrophorina</taxon>
        <taxon>Geodiidae</taxon>
        <taxon>Geodia</taxon>
    </lineage>
</organism>
<feature type="compositionally biased region" description="Acidic residues" evidence="1">
    <location>
        <begin position="74"/>
        <end position="83"/>
    </location>
</feature>
<dbReference type="InterPro" id="IPR001680">
    <property type="entry name" value="WD40_rpt"/>
</dbReference>
<feature type="compositionally biased region" description="Polar residues" evidence="1">
    <location>
        <begin position="28"/>
        <end position="37"/>
    </location>
</feature>
<keyword evidence="3" id="KW-1185">Reference proteome</keyword>
<dbReference type="InterPro" id="IPR036322">
    <property type="entry name" value="WD40_repeat_dom_sf"/>
</dbReference>
<proteinExistence type="predicted"/>
<sequence>MIELDVVTFDLFDLRPLSEYEVYMRSFGSSGTRQAGSQTGEDTVEEGTQTEEVEGREKWVQWPPEDLKGFGGPDGEEREETGVDGDMGSAVRLASFLKRASQVVSVLLEENAAQNDVSQTHSNQSPIPFCSTRMKIEPPKELRGCILTSVEYSHAHPHLIMTIHSPAAGRDEGEGPVPKGGGAICVWSTREPSQPQFYLVSQSPSVCGSFGPIRTPLVFCGTEDGCVLLWDLRETVTMHTRPPGVTTPTSHTHIPRPPTFSTAALSQKYSHQSPIVSLSPITTSTPHNSPSSHLLTDDESATIGLSFQLASLDRSGLLIIWVAVETKPHPQGSESDLGLIPNGRVKLVWSAALDTTRSSPDSIPVQSLCVRFHSIDTNHIFFGTDEGTVVHCTRYSRRPIPRLYRSHAHAHCPCDVTSLSFSPWQPDYFLASYSNGNISLYNIKKANPLVVWTESTNGIAVSKVEWAWHIPGVFLALDGHSTLYLWNLTENDRGPTHSYSPAEDTPAILSFSLSPSSTSPSIALCRSNSTIEIHQLSSLTGAPADSETPEKLLLPNFTNYLHSL</sequence>
<feature type="compositionally biased region" description="Acidic residues" evidence="1">
    <location>
        <begin position="42"/>
        <end position="52"/>
    </location>
</feature>
<reference evidence="2" key="1">
    <citation type="submission" date="2023-03" db="EMBL/GenBank/DDBJ databases">
        <authorList>
            <person name="Steffen K."/>
            <person name="Cardenas P."/>
        </authorList>
    </citation>
    <scope>NUCLEOTIDE SEQUENCE</scope>
</reference>
<dbReference type="GO" id="GO:0042073">
    <property type="term" value="P:intraciliary transport"/>
    <property type="evidence" value="ECO:0007669"/>
    <property type="project" value="InterPro"/>
</dbReference>
<dbReference type="PANTHER" id="PTHR16022">
    <property type="entry name" value="WD REPEAT DOMAIN 60"/>
    <property type="match status" value="1"/>
</dbReference>
<dbReference type="InterPro" id="IPR015943">
    <property type="entry name" value="WD40/YVTN_repeat-like_dom_sf"/>
</dbReference>
<dbReference type="GO" id="GO:0005868">
    <property type="term" value="C:cytoplasmic dynein complex"/>
    <property type="evidence" value="ECO:0007669"/>
    <property type="project" value="InterPro"/>
</dbReference>
<dbReference type="InterPro" id="IPR042505">
    <property type="entry name" value="DYNC2I1"/>
</dbReference>
<dbReference type="GO" id="GO:0005929">
    <property type="term" value="C:cilium"/>
    <property type="evidence" value="ECO:0007669"/>
    <property type="project" value="GOC"/>
</dbReference>
<evidence type="ECO:0000313" key="3">
    <source>
        <dbReference type="Proteomes" id="UP001174909"/>
    </source>
</evidence>
<dbReference type="GO" id="GO:0045504">
    <property type="term" value="F:dynein heavy chain binding"/>
    <property type="evidence" value="ECO:0007669"/>
    <property type="project" value="InterPro"/>
</dbReference>
<dbReference type="SUPFAM" id="SSF50978">
    <property type="entry name" value="WD40 repeat-like"/>
    <property type="match status" value="1"/>
</dbReference>
<comment type="caution">
    <text evidence="2">The sequence shown here is derived from an EMBL/GenBank/DDBJ whole genome shotgun (WGS) entry which is preliminary data.</text>
</comment>
<dbReference type="SMART" id="SM00320">
    <property type="entry name" value="WD40"/>
    <property type="match status" value="2"/>
</dbReference>
<evidence type="ECO:0000313" key="2">
    <source>
        <dbReference type="EMBL" id="CAI8036180.1"/>
    </source>
</evidence>
<name>A0AA35SU21_GEOBA</name>
<dbReference type="PANTHER" id="PTHR16022:SF0">
    <property type="entry name" value="CYTOPLASMIC DYNEIN 2 INTERMEDIATE CHAIN 1"/>
    <property type="match status" value="1"/>
</dbReference>
<dbReference type="GO" id="GO:0045503">
    <property type="term" value="F:dynein light chain binding"/>
    <property type="evidence" value="ECO:0007669"/>
    <property type="project" value="InterPro"/>
</dbReference>
<dbReference type="AlphaFoldDB" id="A0AA35SU21"/>
<accession>A0AA35SU21</accession>
<dbReference type="EMBL" id="CASHTH010002848">
    <property type="protein sequence ID" value="CAI8036180.1"/>
    <property type="molecule type" value="Genomic_DNA"/>
</dbReference>
<feature type="region of interest" description="Disordered" evidence="1">
    <location>
        <begin position="28"/>
        <end position="84"/>
    </location>
</feature>
<gene>
    <name evidence="2" type="ORF">GBAR_LOCUS20292</name>
</gene>
<evidence type="ECO:0000256" key="1">
    <source>
        <dbReference type="SAM" id="MobiDB-lite"/>
    </source>
</evidence>
<dbReference type="Proteomes" id="UP001174909">
    <property type="component" value="Unassembled WGS sequence"/>
</dbReference>
<protein>
    <submittedName>
        <fullName evidence="2">Cytoplasmic dynein 2 intermediate chain 1</fullName>
    </submittedName>
</protein>
<dbReference type="Gene3D" id="2.130.10.10">
    <property type="entry name" value="YVTN repeat-like/Quinoprotein amine dehydrogenase"/>
    <property type="match status" value="2"/>
</dbReference>